<name>A0A0P9ZVL5_PSESX</name>
<dbReference type="GO" id="GO:0043190">
    <property type="term" value="C:ATP-binding cassette (ABC) transporter complex"/>
    <property type="evidence" value="ECO:0007669"/>
    <property type="project" value="InterPro"/>
</dbReference>
<proteinExistence type="predicted"/>
<protein>
    <submittedName>
        <fullName evidence="2">TOBE domain-containing protein</fullName>
    </submittedName>
</protein>
<dbReference type="AlphaFoldDB" id="A0A0P9ZVL5"/>
<dbReference type="Pfam" id="PF08402">
    <property type="entry name" value="TOBE_2"/>
    <property type="match status" value="1"/>
</dbReference>
<evidence type="ECO:0000313" key="2">
    <source>
        <dbReference type="EMBL" id="MDH4623165.1"/>
    </source>
</evidence>
<organism evidence="2 3">
    <name type="scientific">Pseudomonas syringae pv. papulans</name>
    <dbReference type="NCBI Taxonomy" id="83963"/>
    <lineage>
        <taxon>Bacteria</taxon>
        <taxon>Pseudomonadati</taxon>
        <taxon>Pseudomonadota</taxon>
        <taxon>Gammaproteobacteria</taxon>
        <taxon>Pseudomonadales</taxon>
        <taxon>Pseudomonadaceae</taxon>
        <taxon>Pseudomonas</taxon>
        <taxon>Pseudomonas syringae</taxon>
    </lineage>
</organism>
<evidence type="ECO:0000259" key="1">
    <source>
        <dbReference type="Pfam" id="PF08402"/>
    </source>
</evidence>
<reference evidence="2" key="1">
    <citation type="submission" date="2021-02" db="EMBL/GenBank/DDBJ databases">
        <title>Genome analysis of blister spot of apple pathogen from New York area.</title>
        <authorList>
            <person name="Kandel P."/>
            <person name="Hockett K.L."/>
            <person name="Santander R."/>
            <person name="Acimovic S."/>
        </authorList>
    </citation>
    <scope>NUCLEOTIDE SEQUENCE</scope>
    <source>
        <strain evidence="2">PSP1</strain>
    </source>
</reference>
<dbReference type="GO" id="GO:0022857">
    <property type="term" value="F:transmembrane transporter activity"/>
    <property type="evidence" value="ECO:0007669"/>
    <property type="project" value="InterPro"/>
</dbReference>
<dbReference type="Proteomes" id="UP001162155">
    <property type="component" value="Unassembled WGS sequence"/>
</dbReference>
<accession>A0A0P9ZVL5</accession>
<gene>
    <name evidence="2" type="ORF">JW322_15700</name>
</gene>
<dbReference type="InterPro" id="IPR013611">
    <property type="entry name" value="Transp-assoc_OB_typ2"/>
</dbReference>
<comment type="caution">
    <text evidence="2">The sequence shown here is derived from an EMBL/GenBank/DDBJ whole genome shotgun (WGS) entry which is preliminary data.</text>
</comment>
<evidence type="ECO:0000313" key="3">
    <source>
        <dbReference type="Proteomes" id="UP001162155"/>
    </source>
</evidence>
<sequence length="73" mass="8099">MRHILFSGYRVARADLKRCSNLVELIYAGSETRAVVETQSRLQVTARSVGSAELVPGQPISIRWMTDKGVLLP</sequence>
<feature type="domain" description="Transport-associated OB type 2" evidence="1">
    <location>
        <begin position="23"/>
        <end position="72"/>
    </location>
</feature>
<dbReference type="RefSeq" id="WP_044311003.1">
    <property type="nucleotide sequence ID" value="NZ_JAFFRY010000117.1"/>
</dbReference>
<dbReference type="EMBL" id="JAFFRZ010000001">
    <property type="protein sequence ID" value="MDH4623165.1"/>
    <property type="molecule type" value="Genomic_DNA"/>
</dbReference>
<dbReference type="GO" id="GO:0005524">
    <property type="term" value="F:ATP binding"/>
    <property type="evidence" value="ECO:0007669"/>
    <property type="project" value="InterPro"/>
</dbReference>